<dbReference type="AlphaFoldDB" id="A0A5U3C3L7"/>
<dbReference type="InterPro" id="IPR007001">
    <property type="entry name" value="Shufflon_N"/>
</dbReference>
<comment type="caution">
    <text evidence="2">The sequence shown here is derived from an EMBL/GenBank/DDBJ whole genome shotgun (WGS) entry which is preliminary data.</text>
</comment>
<accession>A0A5U3C3L7</accession>
<protein>
    <submittedName>
        <fullName evidence="2">Shufflon system plasmid conjugative transfer pilus tip adhesin PilV</fullName>
    </submittedName>
</protein>
<evidence type="ECO:0000259" key="1">
    <source>
        <dbReference type="Pfam" id="PF04917"/>
    </source>
</evidence>
<dbReference type="EMBL" id="AAGLKZ010000026">
    <property type="protein sequence ID" value="EBP3427704.1"/>
    <property type="molecule type" value="Genomic_DNA"/>
</dbReference>
<gene>
    <name evidence="2" type="primary">pilV</name>
    <name evidence="2" type="ORF">UA53_19700</name>
</gene>
<sequence>MKKINQGNAQLLSLVLVLTIAMMAAPRGIEMIARQQSERVWDVTASQFNTVQMAARQYISDNIDTLATQVKPGHPVYVSVNTLKTTGHLPAGFGANDHNQSYFIAVVSNPKMTSQLQAFVMTTGGQPWDFGALRHISSNISGLGGYVWPDNQAVGAGGGWKMKLSDYGLSSKQGSLVTFIPSDQLGTSGQGNDRLYRYAVNGHPDFNRMHTAIDMDGNNLSNAGDITGKQAIISGGISGQSATINGEIKGQQATITGDIKSTGGWITTQGNKGWLNETYGGGFYMSDSSWMRSLNNKGIYTAGEIRGGQLRSDGNVSVGGVLELERISVANTYCPKDGSVSRTATGAPLSCQSGLWTSSEKMSLFEMAAGNDACGKYLYSKAYCPIGKQLISGGFILSKWSGGSGWNSPDLSMPSPPENAWQIYTGGGVTGGTCMRAIAWCAKN</sequence>
<name>A0A5U3C3L7_SALER</name>
<organism evidence="2">
    <name type="scientific">Salmonella enterica</name>
    <name type="common">Salmonella choleraesuis</name>
    <dbReference type="NCBI Taxonomy" id="28901"/>
    <lineage>
        <taxon>Bacteria</taxon>
        <taxon>Pseudomonadati</taxon>
        <taxon>Pseudomonadota</taxon>
        <taxon>Gammaproteobacteria</taxon>
        <taxon>Enterobacterales</taxon>
        <taxon>Enterobacteriaceae</taxon>
        <taxon>Salmonella</taxon>
    </lineage>
</organism>
<dbReference type="Pfam" id="PF04917">
    <property type="entry name" value="Shufflon_N"/>
    <property type="match status" value="1"/>
</dbReference>
<feature type="domain" description="Bacterial shufflon protein N-terminal" evidence="1">
    <location>
        <begin position="38"/>
        <end position="354"/>
    </location>
</feature>
<evidence type="ECO:0000313" key="2">
    <source>
        <dbReference type="EMBL" id="EBP3427704.1"/>
    </source>
</evidence>
<proteinExistence type="predicted"/>
<reference evidence="2" key="1">
    <citation type="submission" date="2018-07" db="EMBL/GenBank/DDBJ databases">
        <authorList>
            <consortium name="GenomeTrakr network: Whole genome sequencing for foodborne pathogen traceback"/>
        </authorList>
    </citation>
    <scope>NUCLEOTIDE SEQUENCE</scope>
    <source>
        <strain evidence="2">CFSAN028033</strain>
    </source>
</reference>